<dbReference type="Pfam" id="PF01129">
    <property type="entry name" value="ART"/>
    <property type="match status" value="1"/>
</dbReference>
<dbReference type="EMBL" id="CAJNOQ010005814">
    <property type="protein sequence ID" value="CAF1112574.1"/>
    <property type="molecule type" value="Genomic_DNA"/>
</dbReference>
<comment type="catalytic activity">
    <reaction evidence="5 7">
        <text>L-arginyl-[protein] + NAD(+) = N(omega)-(ADP-D-ribosyl)-L-arginyl-[protein] + nicotinamide + H(+)</text>
        <dbReference type="Rhea" id="RHEA:19149"/>
        <dbReference type="Rhea" id="RHEA-COMP:10532"/>
        <dbReference type="Rhea" id="RHEA-COMP:15087"/>
        <dbReference type="ChEBI" id="CHEBI:15378"/>
        <dbReference type="ChEBI" id="CHEBI:17154"/>
        <dbReference type="ChEBI" id="CHEBI:29965"/>
        <dbReference type="ChEBI" id="CHEBI:57540"/>
        <dbReference type="ChEBI" id="CHEBI:142554"/>
        <dbReference type="EC" id="2.4.2.31"/>
    </reaction>
</comment>
<dbReference type="Pfam" id="PF12796">
    <property type="entry name" value="Ank_2"/>
    <property type="match status" value="1"/>
</dbReference>
<dbReference type="SUPFAM" id="SSF48403">
    <property type="entry name" value="Ankyrin repeat"/>
    <property type="match status" value="1"/>
</dbReference>
<sequence length="344" mass="39750">MSNVSEFYVACRNGDLTKFNQIVSTLSTDELNRLEPNGSTALHAASFYGHSQIVRHLLKREDILLSIRNRYNKTPCEEARTSEIEQLFNRSSASARNRFIEDTSEPVWTFCGKHADLIAQNNYADMYLCDLDTTISELNWATRKVSAQYVNCVKYFLKKLQCTRDVTYLLRLYTAETDFYRLLNEAIATRYSAACRMLQKDTQWAMFFASIVSRDTALDQFRCTELVTYRGMRITDTDLSKYEVGGKIMNRSFLSTSTDRNVALKFLKSPTIDGKLDVLCTYTIVDRRAALDIHSVSEFPKEQEVLIVPWMAFVVKRKELKHPIEIELEQLPMEEDLVDLNTHL</sequence>
<evidence type="ECO:0000313" key="10">
    <source>
        <dbReference type="Proteomes" id="UP000663829"/>
    </source>
</evidence>
<dbReference type="InterPro" id="IPR036770">
    <property type="entry name" value="Ankyrin_rpt-contain_sf"/>
</dbReference>
<dbReference type="InterPro" id="IPR002110">
    <property type="entry name" value="Ankyrin_rpt"/>
</dbReference>
<comment type="similarity">
    <text evidence="1 7">Belongs to the Arg-specific ADP-ribosyltransferase family.</text>
</comment>
<evidence type="ECO:0000256" key="4">
    <source>
        <dbReference type="ARBA" id="ARBA00022695"/>
    </source>
</evidence>
<dbReference type="PROSITE" id="PS51996">
    <property type="entry name" value="TR_MART"/>
    <property type="match status" value="1"/>
</dbReference>
<dbReference type="Proteomes" id="UP000681722">
    <property type="component" value="Unassembled WGS sequence"/>
</dbReference>
<dbReference type="EC" id="2.4.2.31" evidence="7"/>
<keyword evidence="7" id="KW-0520">NAD</keyword>
<dbReference type="Gene3D" id="3.90.176.10">
    <property type="entry name" value="Toxin ADP-ribosyltransferase, Chain A, domain 1"/>
    <property type="match status" value="1"/>
</dbReference>
<organism evidence="8 10">
    <name type="scientific">Didymodactylos carnosus</name>
    <dbReference type="NCBI Taxonomy" id="1234261"/>
    <lineage>
        <taxon>Eukaryota</taxon>
        <taxon>Metazoa</taxon>
        <taxon>Spiralia</taxon>
        <taxon>Gnathifera</taxon>
        <taxon>Rotifera</taxon>
        <taxon>Eurotatoria</taxon>
        <taxon>Bdelloidea</taxon>
        <taxon>Philodinida</taxon>
        <taxon>Philodinidae</taxon>
        <taxon>Didymodactylos</taxon>
    </lineage>
</organism>
<comment type="caution">
    <text evidence="8">The sequence shown here is derived from an EMBL/GenBank/DDBJ whole genome shotgun (WGS) entry which is preliminary data.</text>
</comment>
<keyword evidence="7" id="KW-0521">NADP</keyword>
<evidence type="ECO:0000313" key="9">
    <source>
        <dbReference type="EMBL" id="CAF3876761.1"/>
    </source>
</evidence>
<protein>
    <recommendedName>
        <fullName evidence="7">NAD(P)(+)--arginine ADP-ribosyltransferase</fullName>
        <ecNumber evidence="7">2.4.2.31</ecNumber>
    </recommendedName>
    <alternativeName>
        <fullName evidence="7">Mono(ADP-ribosyl)transferase</fullName>
    </alternativeName>
</protein>
<keyword evidence="10" id="KW-1185">Reference proteome</keyword>
<dbReference type="OrthoDB" id="5314041at2759"/>
<dbReference type="GO" id="GO:0106274">
    <property type="term" value="F:NAD+-protein-arginine ADP-ribosyltransferase activity"/>
    <property type="evidence" value="ECO:0007669"/>
    <property type="project" value="UniProtKB-EC"/>
</dbReference>
<evidence type="ECO:0000256" key="3">
    <source>
        <dbReference type="ARBA" id="ARBA00022679"/>
    </source>
</evidence>
<dbReference type="Proteomes" id="UP000663829">
    <property type="component" value="Unassembled WGS sequence"/>
</dbReference>
<dbReference type="AlphaFoldDB" id="A0A814PZY0"/>
<dbReference type="EMBL" id="CAJOBC010005813">
    <property type="protein sequence ID" value="CAF3876761.1"/>
    <property type="molecule type" value="Genomic_DNA"/>
</dbReference>
<keyword evidence="3 7" id="KW-0808">Transferase</keyword>
<evidence type="ECO:0000256" key="6">
    <source>
        <dbReference type="PROSITE-ProRule" id="PRU00023"/>
    </source>
</evidence>
<evidence type="ECO:0000256" key="5">
    <source>
        <dbReference type="ARBA" id="ARBA00047597"/>
    </source>
</evidence>
<reference evidence="8" key="1">
    <citation type="submission" date="2021-02" db="EMBL/GenBank/DDBJ databases">
        <authorList>
            <person name="Nowell W R."/>
        </authorList>
    </citation>
    <scope>NUCLEOTIDE SEQUENCE</scope>
</reference>
<dbReference type="GO" id="GO:0016779">
    <property type="term" value="F:nucleotidyltransferase activity"/>
    <property type="evidence" value="ECO:0007669"/>
    <property type="project" value="UniProtKB-KW"/>
</dbReference>
<evidence type="ECO:0000256" key="7">
    <source>
        <dbReference type="RuleBase" id="RU361228"/>
    </source>
</evidence>
<accession>A0A814PZY0</accession>
<keyword evidence="4" id="KW-0548">Nucleotidyltransferase</keyword>
<proteinExistence type="inferred from homology"/>
<dbReference type="PROSITE" id="PS50297">
    <property type="entry name" value="ANK_REP_REGION"/>
    <property type="match status" value="1"/>
</dbReference>
<dbReference type="PROSITE" id="PS50088">
    <property type="entry name" value="ANK_REPEAT"/>
    <property type="match status" value="1"/>
</dbReference>
<feature type="repeat" description="ANK" evidence="6">
    <location>
        <begin position="37"/>
        <end position="60"/>
    </location>
</feature>
<dbReference type="InterPro" id="IPR000768">
    <property type="entry name" value="ART"/>
</dbReference>
<dbReference type="Gene3D" id="1.25.40.20">
    <property type="entry name" value="Ankyrin repeat-containing domain"/>
    <property type="match status" value="1"/>
</dbReference>
<name>A0A814PZY0_9BILA</name>
<gene>
    <name evidence="8" type="ORF">GPM918_LOCUS19303</name>
    <name evidence="9" type="ORF">SRO942_LOCUS19299</name>
</gene>
<evidence type="ECO:0000313" key="8">
    <source>
        <dbReference type="EMBL" id="CAF1112574.1"/>
    </source>
</evidence>
<evidence type="ECO:0000256" key="1">
    <source>
        <dbReference type="ARBA" id="ARBA00009558"/>
    </source>
</evidence>
<keyword evidence="2 7" id="KW-0328">Glycosyltransferase</keyword>
<keyword evidence="6" id="KW-0040">ANK repeat</keyword>
<evidence type="ECO:0000256" key="2">
    <source>
        <dbReference type="ARBA" id="ARBA00022676"/>
    </source>
</evidence>
<dbReference type="SUPFAM" id="SSF56399">
    <property type="entry name" value="ADP-ribosylation"/>
    <property type="match status" value="1"/>
</dbReference>